<keyword evidence="2 4" id="KW-0863">Zinc-finger</keyword>
<sequence length="429" mass="48665">MNAIATLTDPQLNRHCFACETTYRVRQDGCTDPLAMMDCGHYYCRQCILDTDECHLCGFVTQNKFYVRRNQVWNVAPVIRKCIIPNTKLLSLDLICLLVRFNNLTTTNYIAYQCCVIDPPTRKTPHAVMCPWVQVQQQPFNFVPSLPQQSQYKPLFNVVLPLPQQLTFTAVPQQSTSTAVQKVCKCVNDCLCVVPYNGNRSGNTNNRRVNSGRVTKRAAAASASSMQLIATQMMQRIMSATKEFSGLYLNNNKSLPTPTTNNNTPIVIDDDDDECVDTVKQCISTTTITSITTVNDSGINNISNCIKTNTYSLSRMQSVSIDTKICVENFLALHPDYDTRKLYQFMFDKFYDTPLTNNIMYDMYVVLLLFDVKPLCYNIDSQLKAFIDFVKDTGNTMQYHLKFISSMSCDDVMENTKCVDITNLCDDDN</sequence>
<feature type="domain" description="RING-type" evidence="5">
    <location>
        <begin position="16"/>
        <end position="57"/>
    </location>
</feature>
<evidence type="ECO:0000313" key="7">
    <source>
        <dbReference type="Proteomes" id="UP000232791"/>
    </source>
</evidence>
<dbReference type="PROSITE" id="PS00518">
    <property type="entry name" value="ZF_RING_1"/>
    <property type="match status" value="1"/>
</dbReference>
<keyword evidence="3" id="KW-0862">Zinc</keyword>
<dbReference type="Proteomes" id="UP000232791">
    <property type="component" value="Segment"/>
</dbReference>
<evidence type="ECO:0000256" key="3">
    <source>
        <dbReference type="ARBA" id="ARBA00022833"/>
    </source>
</evidence>
<keyword evidence="1" id="KW-0479">Metal-binding</keyword>
<accession>A0A0K0WS38</accession>
<reference evidence="6 7" key="1">
    <citation type="journal article" date="2015" name="PLoS ONE">
        <title>The Complete Genome of a New Betabaculovirus from Clostera anastomosis.</title>
        <authorList>
            <person name="Yin F."/>
            <person name="Zhu Z."/>
            <person name="Liu X."/>
            <person name="Hou D."/>
            <person name="Wang J."/>
            <person name="Zhang L."/>
            <person name="Wang M."/>
            <person name="Kou Z."/>
            <person name="Wang H."/>
            <person name="Deng F."/>
            <person name="Hu Z."/>
        </authorList>
    </citation>
    <scope>NUCLEOTIDE SEQUENCE [LARGE SCALE GENOMIC DNA]</scope>
    <source>
        <strain evidence="6 7">ClasGV-B</strain>
    </source>
</reference>
<dbReference type="OrthoDB" id="31970at10239"/>
<organism evidence="6 7">
    <name type="scientific">Clostera anastomosis granulovirus B</name>
    <dbReference type="NCBI Taxonomy" id="1986290"/>
    <lineage>
        <taxon>Viruses</taxon>
        <taxon>Viruses incertae sedis</taxon>
        <taxon>Naldaviricetes</taxon>
        <taxon>Lefavirales</taxon>
        <taxon>Baculoviridae</taxon>
        <taxon>Betabaculovirus</taxon>
        <taxon>Betabaculovirus alterclanastomosis</taxon>
    </lineage>
</organism>
<keyword evidence="7" id="KW-1185">Reference proteome</keyword>
<proteinExistence type="predicted"/>
<dbReference type="PROSITE" id="PS50089">
    <property type="entry name" value="ZF_RING_2"/>
    <property type="match status" value="1"/>
</dbReference>
<evidence type="ECO:0000256" key="2">
    <source>
        <dbReference type="ARBA" id="ARBA00022771"/>
    </source>
</evidence>
<gene>
    <name evidence="6" type="ORF">clas21</name>
</gene>
<dbReference type="GO" id="GO:0008270">
    <property type="term" value="F:zinc ion binding"/>
    <property type="evidence" value="ECO:0007669"/>
    <property type="project" value="UniProtKB-KW"/>
</dbReference>
<dbReference type="InterPro" id="IPR001841">
    <property type="entry name" value="Znf_RING"/>
</dbReference>
<evidence type="ECO:0000259" key="5">
    <source>
        <dbReference type="PROSITE" id="PS50089"/>
    </source>
</evidence>
<evidence type="ECO:0000256" key="1">
    <source>
        <dbReference type="ARBA" id="ARBA00022723"/>
    </source>
</evidence>
<protein>
    <submittedName>
        <fullName evidence="6">Clas21</fullName>
    </submittedName>
</protein>
<evidence type="ECO:0000256" key="4">
    <source>
        <dbReference type="PROSITE-ProRule" id="PRU00175"/>
    </source>
</evidence>
<evidence type="ECO:0000313" key="6">
    <source>
        <dbReference type="EMBL" id="AKS25364.1"/>
    </source>
</evidence>
<dbReference type="EMBL" id="KR091910">
    <property type="protein sequence ID" value="AKS25364.1"/>
    <property type="molecule type" value="Genomic_DNA"/>
</dbReference>
<dbReference type="InterPro" id="IPR017907">
    <property type="entry name" value="Znf_RING_CS"/>
</dbReference>
<name>A0A0K0WS38_9BBAC</name>